<comment type="caution">
    <text evidence="2">The sequence shown here is derived from an EMBL/GenBank/DDBJ whole genome shotgun (WGS) entry which is preliminary data.</text>
</comment>
<gene>
    <name evidence="1" type="ORF">DRJ31_00500</name>
    <name evidence="2" type="ORF">DRJ33_01050</name>
</gene>
<dbReference type="EMBL" id="QMQX01000011">
    <property type="protein sequence ID" value="RLE53418.1"/>
    <property type="molecule type" value="Genomic_DNA"/>
</dbReference>
<sequence length="165" mass="19222">MQVSLYGLSVKIPREWRVKIADRTSYESGGFSLVSPTAGDINVIWAQLDQFKRQYPTPEAYFETQFKQLEEDAKKKRILDLSIDKRPWLLIPDHKALLYKVTYTTKPILGREVHRKVLGLGVYCEKSNRFIIIYNESSDEKNQKPMPDDVILSVMESFRCLCDED</sequence>
<dbReference type="Proteomes" id="UP000278475">
    <property type="component" value="Unassembled WGS sequence"/>
</dbReference>
<evidence type="ECO:0000313" key="4">
    <source>
        <dbReference type="Proteomes" id="UP000278475"/>
    </source>
</evidence>
<name>A0A497F3A4_9CREN</name>
<dbReference type="Proteomes" id="UP000272051">
    <property type="component" value="Unassembled WGS sequence"/>
</dbReference>
<reference evidence="3 4" key="1">
    <citation type="submission" date="2018-06" db="EMBL/GenBank/DDBJ databases">
        <title>Extensive metabolic versatility and redundancy in microbially diverse, dynamic hydrothermal sediments.</title>
        <authorList>
            <person name="Dombrowski N."/>
            <person name="Teske A."/>
            <person name="Baker B.J."/>
        </authorList>
    </citation>
    <scope>NUCLEOTIDE SEQUENCE [LARGE SCALE GENOMIC DNA]</scope>
    <source>
        <strain evidence="2">B34_G17</strain>
        <strain evidence="1">B66_G16</strain>
    </source>
</reference>
<evidence type="ECO:0000313" key="3">
    <source>
        <dbReference type="Proteomes" id="UP000272051"/>
    </source>
</evidence>
<evidence type="ECO:0000313" key="1">
    <source>
        <dbReference type="EMBL" id="RLE50662.1"/>
    </source>
</evidence>
<accession>A0A497F3A4</accession>
<protein>
    <submittedName>
        <fullName evidence="2">Uncharacterized protein</fullName>
    </submittedName>
</protein>
<organism evidence="2 3">
    <name type="scientific">Thermoproteota archaeon</name>
    <dbReference type="NCBI Taxonomy" id="2056631"/>
    <lineage>
        <taxon>Archaea</taxon>
        <taxon>Thermoproteota</taxon>
    </lineage>
</organism>
<evidence type="ECO:0000313" key="2">
    <source>
        <dbReference type="EMBL" id="RLE53418.1"/>
    </source>
</evidence>
<dbReference type="AlphaFoldDB" id="A0A497F3A4"/>
<proteinExistence type="predicted"/>
<dbReference type="EMBL" id="QMQV01000002">
    <property type="protein sequence ID" value="RLE50662.1"/>
    <property type="molecule type" value="Genomic_DNA"/>
</dbReference>